<keyword evidence="4" id="KW-1185">Reference proteome</keyword>
<proteinExistence type="predicted"/>
<dbReference type="AlphaFoldDB" id="A0A6H5I6M3"/>
<sequence>MSRSRAYSRGDGGKSPQTRVEPRRLAQLTSTQFGDITAAASLRYAASVPTAPQRCKHTSTVSTPLPALDVTSLNNFLNNNFCNTNNFFSRNQRRSNLSYANAMANENRSNSAHDLQDVNTGSANQHEHSVNNNKLELSLSVRLECKPRLRNVTEYDKPCGEEALQARPIGRDPRGKSEQDGSAKPKEKPRRSTKSPQWRVKTDGSESGSQSDQDRFPGRRPGRTSSQRRRRRACTPDDRADSDQSDEDASRDRQSRRRSGQNSSLTVWQTSKILQGWQISFDGENREEARAFLASLKECQESNEIPTDRLLRSMPVVLKDKAKRWFRENKHRWTTWTSFRKAFKDKYMKLLRDSEVRSDLDRRTQAKGETISDFADCFRYLVRHLRRKPDESPKKPNWSRCSCTTCKASTGDISLLTSPGRLTSL</sequence>
<organism evidence="3 4">
    <name type="scientific">Trichogramma brassicae</name>
    <dbReference type="NCBI Taxonomy" id="86971"/>
    <lineage>
        <taxon>Eukaryota</taxon>
        <taxon>Metazoa</taxon>
        <taxon>Ecdysozoa</taxon>
        <taxon>Arthropoda</taxon>
        <taxon>Hexapoda</taxon>
        <taxon>Insecta</taxon>
        <taxon>Pterygota</taxon>
        <taxon>Neoptera</taxon>
        <taxon>Endopterygota</taxon>
        <taxon>Hymenoptera</taxon>
        <taxon>Apocrita</taxon>
        <taxon>Proctotrupomorpha</taxon>
        <taxon>Chalcidoidea</taxon>
        <taxon>Trichogrammatidae</taxon>
        <taxon>Trichogramma</taxon>
    </lineage>
</organism>
<protein>
    <recommendedName>
        <fullName evidence="2">Retrotransposon gag domain-containing protein</fullName>
    </recommendedName>
</protein>
<dbReference type="Proteomes" id="UP000479190">
    <property type="component" value="Unassembled WGS sequence"/>
</dbReference>
<feature type="compositionally biased region" description="Basic residues" evidence="1">
    <location>
        <begin position="218"/>
        <end position="233"/>
    </location>
</feature>
<dbReference type="OrthoDB" id="7552747at2759"/>
<evidence type="ECO:0000259" key="2">
    <source>
        <dbReference type="Pfam" id="PF03732"/>
    </source>
</evidence>
<feature type="region of interest" description="Disordered" evidence="1">
    <location>
        <begin position="111"/>
        <end position="133"/>
    </location>
</feature>
<feature type="domain" description="Retrotransposon gag" evidence="2">
    <location>
        <begin position="315"/>
        <end position="387"/>
    </location>
</feature>
<gene>
    <name evidence="3" type="ORF">TBRA_LOCUS4973</name>
</gene>
<evidence type="ECO:0000313" key="4">
    <source>
        <dbReference type="Proteomes" id="UP000479190"/>
    </source>
</evidence>
<reference evidence="3 4" key="1">
    <citation type="submission" date="2020-02" db="EMBL/GenBank/DDBJ databases">
        <authorList>
            <person name="Ferguson B K."/>
        </authorList>
    </citation>
    <scope>NUCLEOTIDE SEQUENCE [LARGE SCALE GENOMIC DNA]</scope>
</reference>
<accession>A0A6H5I6M3</accession>
<evidence type="ECO:0000256" key="1">
    <source>
        <dbReference type="SAM" id="MobiDB-lite"/>
    </source>
</evidence>
<dbReference type="Pfam" id="PF03732">
    <property type="entry name" value="Retrotrans_gag"/>
    <property type="match status" value="1"/>
</dbReference>
<feature type="compositionally biased region" description="Basic and acidic residues" evidence="1">
    <location>
        <begin position="169"/>
        <end position="186"/>
    </location>
</feature>
<feature type="compositionally biased region" description="Basic and acidic residues" evidence="1">
    <location>
        <begin position="234"/>
        <end position="253"/>
    </location>
</feature>
<feature type="region of interest" description="Disordered" evidence="1">
    <location>
        <begin position="1"/>
        <end position="21"/>
    </location>
</feature>
<evidence type="ECO:0000313" key="3">
    <source>
        <dbReference type="EMBL" id="CAB0033052.1"/>
    </source>
</evidence>
<feature type="region of interest" description="Disordered" evidence="1">
    <location>
        <begin position="160"/>
        <end position="265"/>
    </location>
</feature>
<name>A0A6H5I6M3_9HYME</name>
<dbReference type="InterPro" id="IPR005162">
    <property type="entry name" value="Retrotrans_gag_dom"/>
</dbReference>
<dbReference type="EMBL" id="CADCXV010000697">
    <property type="protein sequence ID" value="CAB0033052.1"/>
    <property type="molecule type" value="Genomic_DNA"/>
</dbReference>